<dbReference type="Proteomes" id="UP000679725">
    <property type="component" value="Unassembled WGS sequence"/>
</dbReference>
<dbReference type="PANTHER" id="PTHR16026:SF0">
    <property type="entry name" value="CARTILAGE ACIDIC PROTEIN 1"/>
    <property type="match status" value="1"/>
</dbReference>
<dbReference type="Gene3D" id="2.130.10.130">
    <property type="entry name" value="Integrin alpha, N-terminal"/>
    <property type="match status" value="4"/>
</dbReference>
<dbReference type="EMBL" id="CAJRAU010000012">
    <property type="protein sequence ID" value="CAG5074650.1"/>
    <property type="molecule type" value="Genomic_DNA"/>
</dbReference>
<sequence>MKFHYVLYLAFVLASCKDDTLFEAISSSKSGIEFNNLIAENDSINPLDMVNIYNGGGVGIGDFNKDGWPDIYFVGNRVSSRLYLNNGAQGATFEFTDVTEKAGVDGKGRWGRGVAVVDINNDGWDDIYVCNTLSKDSLELRNILYVNQKETNDGVPIFKELAAEYGLDIHVQSTMANFFDYDNDGDLDMYLTVNEASPEQNPNQFGLSRFEGRRSMGRLFRNDWNAGLEHARYSDVSSQSGISLDGFGHTATVVDLNQDGWKDISVANDFLSSNMLYINNQNGSFTNRSREYFKHTSLNAMGQDIGDINNDGLADLMELDMNPEDNYRKKMMMMANNYASYLNFDLYGYQYQYVRNTLQLNQGPRVGAKDSIGSPAFSEISFMSGVAQTDWSWTPLLTDFNNDGFRDLIVTNGYPKDVTDHDFIAYRDQPNETTTKANILAQIPVVKIHNYAYQNTGDLTFRDVTSDWGFDQPTFSNGAVYADLDNDGALDIVINNINDKALIYKNNARERNKENAHYLQLTLIGDSLNVAGLGTFVSIHFAGNKQQVYEHTPYRGYLSTNQSIAHFGLGNVVKLDSVVVKWPNGKKQVLQNVKADQRLTVSSKDASANYDWSVPKLAANALFTDVTKEIGLTYRHKEFDFIDFNIQKLLPHKLSEYSPGMAVGDVDGNGRDDLVIGGNAHDPAQLFLQQRNGKFSQRNVVLEQAVEGDYKDEGILLFDANGDLALDLYIARGGYKNAPNTTGYQDKLYINDGKGNFTETTNALPTNLTSKFCVRAVDFNRDGKLDLFVSGRVEPWHYPKPVSSLILRNDSQEGHTKFTDVTKDVAPGLANIGLVCDALVTDFDNDTWPDLILTGEWMPITFLKNNNGRFNSITETTGVGDKPGWWNSIVAGDFRHTGRMDYIVGNTGLNTLFQASEQFPVYITAKDFDNSGNYSAIPSLFLPDQNGEPREFPMHGREDLIKQMNSVKKKFGSFKSFAGATMEDLLSAEQRKDAIRLKATMLQSCFLRNEGNGKFTLIPLPKQAQISVLNGMVVDDYDGDGNLDVAITGNDYGTDVSIGRYDALNGLVLLGDGNGNFNPQSILQSGLYIPGNGKALVKLRSSDGRYMMIASQNRDVLKAFELKHNVKNILLKPTDISARVKYKNGKMLKHEFTYGASFLSQSGRFLTIDKDVTNVAITDFRGQQRQVKGNEDLH</sequence>
<gene>
    <name evidence="3" type="ORF">DYBT9623_05337</name>
</gene>
<reference evidence="3 4" key="1">
    <citation type="submission" date="2021-04" db="EMBL/GenBank/DDBJ databases">
        <authorList>
            <person name="Rodrigo-Torres L."/>
            <person name="Arahal R. D."/>
            <person name="Lucena T."/>
        </authorList>
    </citation>
    <scope>NUCLEOTIDE SEQUENCE [LARGE SCALE GENOMIC DNA]</scope>
    <source>
        <strain evidence="3 4">CECT 9623</strain>
    </source>
</reference>
<dbReference type="Pfam" id="PF13517">
    <property type="entry name" value="FG-GAP_3"/>
    <property type="match status" value="5"/>
</dbReference>
<dbReference type="InterPro" id="IPR013517">
    <property type="entry name" value="FG-GAP"/>
</dbReference>
<dbReference type="Pfam" id="PF07593">
    <property type="entry name" value="UnbV_ASPIC"/>
    <property type="match status" value="1"/>
</dbReference>
<keyword evidence="4" id="KW-1185">Reference proteome</keyword>
<name>A0ABM8UZ42_9BACT</name>
<organism evidence="3 4">
    <name type="scientific">Dyadobacter linearis</name>
    <dbReference type="NCBI Taxonomy" id="2823330"/>
    <lineage>
        <taxon>Bacteria</taxon>
        <taxon>Pseudomonadati</taxon>
        <taxon>Bacteroidota</taxon>
        <taxon>Cytophagia</taxon>
        <taxon>Cytophagales</taxon>
        <taxon>Spirosomataceae</taxon>
        <taxon>Dyadobacter</taxon>
    </lineage>
</organism>
<evidence type="ECO:0000313" key="3">
    <source>
        <dbReference type="EMBL" id="CAG5074650.1"/>
    </source>
</evidence>
<dbReference type="RefSeq" id="WP_215236562.1">
    <property type="nucleotide sequence ID" value="NZ_CAJRAU010000012.1"/>
</dbReference>
<dbReference type="PROSITE" id="PS51257">
    <property type="entry name" value="PROKAR_LIPOPROTEIN"/>
    <property type="match status" value="1"/>
</dbReference>
<dbReference type="InterPro" id="IPR011519">
    <property type="entry name" value="UnbV_ASPIC"/>
</dbReference>
<evidence type="ECO:0000259" key="2">
    <source>
        <dbReference type="Pfam" id="PF07593"/>
    </source>
</evidence>
<dbReference type="InterPro" id="IPR027039">
    <property type="entry name" value="Crtac1"/>
</dbReference>
<proteinExistence type="predicted"/>
<evidence type="ECO:0000256" key="1">
    <source>
        <dbReference type="ARBA" id="ARBA00022729"/>
    </source>
</evidence>
<protein>
    <recommendedName>
        <fullName evidence="2">ASPIC/UnbV domain-containing protein</fullName>
    </recommendedName>
</protein>
<dbReference type="PANTHER" id="PTHR16026">
    <property type="entry name" value="CARTILAGE ACIDIC PROTEIN 1"/>
    <property type="match status" value="1"/>
</dbReference>
<evidence type="ECO:0000313" key="4">
    <source>
        <dbReference type="Proteomes" id="UP000679725"/>
    </source>
</evidence>
<keyword evidence="1" id="KW-0732">Signal</keyword>
<dbReference type="SUPFAM" id="SSF69318">
    <property type="entry name" value="Integrin alpha N-terminal domain"/>
    <property type="match status" value="3"/>
</dbReference>
<dbReference type="InterPro" id="IPR028994">
    <property type="entry name" value="Integrin_alpha_N"/>
</dbReference>
<comment type="caution">
    <text evidence="3">The sequence shown here is derived from an EMBL/GenBank/DDBJ whole genome shotgun (WGS) entry which is preliminary data.</text>
</comment>
<feature type="domain" description="ASPIC/UnbV" evidence="2">
    <location>
        <begin position="532"/>
        <end position="600"/>
    </location>
</feature>
<accession>A0ABM8UZ42</accession>